<keyword evidence="2" id="KW-1185">Reference proteome</keyword>
<dbReference type="RefSeq" id="WP_068748898.1">
    <property type="nucleotide sequence ID" value="NZ_LOHZ01000039.1"/>
</dbReference>
<evidence type="ECO:0000313" key="2">
    <source>
        <dbReference type="Proteomes" id="UP000075737"/>
    </source>
</evidence>
<sequence>MNINLNSLLSLTIETFKNMLKTDEGKLLKEMLSEKLILPENRTKDNDNDIIAKYEAFQEKIPLLFTRQIIERVIKNNPDYSEAILFKDLYNFLKREFQSLRKEFTSKKNILSFQGIDEIEQILLKNIHNNSDSFINFRLLLKLINIAFADLKHKTRFDIIFLEDKKFILFKSENQKNPENRFNLSFLINTKNYGIVEAKITCFNKSLGSSLIFENRNFCEEAKKYFQTLKKEGRLSKSLSGLKFIYDSERLEKFFVERTFLLNNVKMDFKI</sequence>
<protein>
    <submittedName>
        <fullName evidence="1">Uncharacterized protein</fullName>
    </submittedName>
</protein>
<dbReference type="EMBL" id="LOHZ01000039">
    <property type="protein sequence ID" value="KYO64922.1"/>
    <property type="molecule type" value="Genomic_DNA"/>
</dbReference>
<reference evidence="1 2" key="1">
    <citation type="submission" date="2015-12" db="EMBL/GenBank/DDBJ databases">
        <title>Draft genome of Thermovenabulum gondwanense isolated from a red thermophilic microbial mat colonisisng an outflow channel of a bore well.</title>
        <authorList>
            <person name="Patel B.K."/>
        </authorList>
    </citation>
    <scope>NUCLEOTIDE SEQUENCE [LARGE SCALE GENOMIC DNA]</scope>
    <source>
        <strain evidence="1 2">R270</strain>
    </source>
</reference>
<organism evidence="1 2">
    <name type="scientific">Thermovenabulum gondwanense</name>
    <dbReference type="NCBI Taxonomy" id="520767"/>
    <lineage>
        <taxon>Bacteria</taxon>
        <taxon>Bacillati</taxon>
        <taxon>Bacillota</taxon>
        <taxon>Clostridia</taxon>
        <taxon>Thermosediminibacterales</taxon>
        <taxon>Thermosediminibacteraceae</taxon>
        <taxon>Thermovenabulum</taxon>
    </lineage>
</organism>
<dbReference type="AlphaFoldDB" id="A0A162MAY9"/>
<evidence type="ECO:0000313" key="1">
    <source>
        <dbReference type="EMBL" id="KYO64922.1"/>
    </source>
</evidence>
<proteinExistence type="predicted"/>
<gene>
    <name evidence="1" type="ORF">ATZ99_17840</name>
</gene>
<comment type="caution">
    <text evidence="1">The sequence shown here is derived from an EMBL/GenBank/DDBJ whole genome shotgun (WGS) entry which is preliminary data.</text>
</comment>
<name>A0A162MAY9_9FIRM</name>
<dbReference type="Proteomes" id="UP000075737">
    <property type="component" value="Unassembled WGS sequence"/>
</dbReference>
<accession>A0A162MAY9</accession>